<keyword evidence="1" id="KW-1133">Transmembrane helix</keyword>
<evidence type="ECO:0000256" key="1">
    <source>
        <dbReference type="SAM" id="Phobius"/>
    </source>
</evidence>
<proteinExistence type="predicted"/>
<dbReference type="AlphaFoldDB" id="I7ZDN8"/>
<feature type="transmembrane region" description="Helical" evidence="1">
    <location>
        <begin position="181"/>
        <end position="199"/>
    </location>
</feature>
<dbReference type="EMBL" id="AKGD01000002">
    <property type="protein sequence ID" value="EIT69832.1"/>
    <property type="molecule type" value="Genomic_DNA"/>
</dbReference>
<dbReference type="Proteomes" id="UP000003704">
    <property type="component" value="Unassembled WGS sequence"/>
</dbReference>
<accession>I7ZDN8</accession>
<name>I7ZDN8_9GAMM</name>
<dbReference type="PATRIC" id="fig|1172194.4.peg.3313"/>
<evidence type="ECO:0008006" key="4">
    <source>
        <dbReference type="Google" id="ProtNLM"/>
    </source>
</evidence>
<dbReference type="OrthoDB" id="9807787at2"/>
<keyword evidence="1" id="KW-0472">Membrane</keyword>
<sequence>MALTHHHSRLSVARIGVVVCEHCDAAYQRRRLLRGEIAYCERCGGEIYRRRKLDVDAMLALTVTALLVLIVANVYPIVTMQIQGTVRDATLLDAVLVTYDTGVALVALLAALTVFLFPLIQLLMLLHVLIAVRMSEPVALFVPVMHTLRAMQPWSMVEVFMLGVLVSVVKLTSLAAIKPGVGMWGFALLTVLLTVLNNFDLDQLWDWGVGDNESEFEEDST</sequence>
<keyword evidence="1" id="KW-0812">Transmembrane</keyword>
<dbReference type="RefSeq" id="WP_007186353.1">
    <property type="nucleotide sequence ID" value="NZ_AKGD01000002.1"/>
</dbReference>
<comment type="caution">
    <text evidence="2">The sequence shown here is derived from an EMBL/GenBank/DDBJ whole genome shotgun (WGS) entry which is preliminary data.</text>
</comment>
<feature type="transmembrane region" description="Helical" evidence="1">
    <location>
        <begin position="102"/>
        <end position="132"/>
    </location>
</feature>
<dbReference type="Pfam" id="PF04403">
    <property type="entry name" value="PqiA"/>
    <property type="match status" value="1"/>
</dbReference>
<gene>
    <name evidence="2" type="ORF">WQQ_34140</name>
</gene>
<reference evidence="2 3" key="1">
    <citation type="journal article" date="2012" name="J. Bacteriol.">
        <title>Genome Sequence of n-Alkane-Degrading Hydrocarboniphaga effusa Strain AP103T (ATCC BAA-332T).</title>
        <authorList>
            <person name="Chang H.K."/>
            <person name="Zylstra G.J."/>
            <person name="Chae J.C."/>
        </authorList>
    </citation>
    <scope>NUCLEOTIDE SEQUENCE [LARGE SCALE GENOMIC DNA]</scope>
    <source>
        <strain evidence="2 3">AP103</strain>
    </source>
</reference>
<protein>
    <recommendedName>
        <fullName evidence="4">Paraquat-inducible protein A</fullName>
    </recommendedName>
</protein>
<dbReference type="InterPro" id="IPR007498">
    <property type="entry name" value="PqiA-like"/>
</dbReference>
<evidence type="ECO:0000313" key="2">
    <source>
        <dbReference type="EMBL" id="EIT69832.1"/>
    </source>
</evidence>
<feature type="transmembrane region" description="Helical" evidence="1">
    <location>
        <begin position="57"/>
        <end position="82"/>
    </location>
</feature>
<evidence type="ECO:0000313" key="3">
    <source>
        <dbReference type="Proteomes" id="UP000003704"/>
    </source>
</evidence>
<organism evidence="2 3">
    <name type="scientific">Hydrocarboniphaga effusa AP103</name>
    <dbReference type="NCBI Taxonomy" id="1172194"/>
    <lineage>
        <taxon>Bacteria</taxon>
        <taxon>Pseudomonadati</taxon>
        <taxon>Pseudomonadota</taxon>
        <taxon>Gammaproteobacteria</taxon>
        <taxon>Nevskiales</taxon>
        <taxon>Nevskiaceae</taxon>
        <taxon>Hydrocarboniphaga</taxon>
    </lineage>
</organism>
<keyword evidence="3" id="KW-1185">Reference proteome</keyword>
<dbReference type="STRING" id="1172194.WQQ_34140"/>
<feature type="transmembrane region" description="Helical" evidence="1">
    <location>
        <begin position="153"/>
        <end position="175"/>
    </location>
</feature>